<name>A0ABD3JWA3_EUCGL</name>
<keyword evidence="2" id="KW-1185">Reference proteome</keyword>
<dbReference type="InterPro" id="IPR029063">
    <property type="entry name" value="SAM-dependent_MTases_sf"/>
</dbReference>
<evidence type="ECO:0000313" key="1">
    <source>
        <dbReference type="EMBL" id="KAL3731282.1"/>
    </source>
</evidence>
<dbReference type="SUPFAM" id="SSF53335">
    <property type="entry name" value="S-adenosyl-L-methionine-dependent methyltransferases"/>
    <property type="match status" value="1"/>
</dbReference>
<dbReference type="Pfam" id="PF03492">
    <property type="entry name" value="Methyltransf_7"/>
    <property type="match status" value="1"/>
</dbReference>
<accession>A0ABD3JWA3</accession>
<sequence length="136" mass="14828">MASMRQVSKVPKELVGPNSPAFNKGRVHYTSASSEVRDAYTSQFAKDTVTFLHARRQEIASGGIMVLIMPGIANDIPHSRAPSGFMFDLLGFSLMDMAKEEKIGNTIGTISFLIKNSYMCASLYQLSAVTAFADLN</sequence>
<dbReference type="Proteomes" id="UP001634007">
    <property type="component" value="Unassembled WGS sequence"/>
</dbReference>
<protein>
    <submittedName>
        <fullName evidence="1">Uncharacterized protein</fullName>
    </submittedName>
</protein>
<comment type="caution">
    <text evidence="1">The sequence shown here is derived from an EMBL/GenBank/DDBJ whole genome shotgun (WGS) entry which is preliminary data.</text>
</comment>
<gene>
    <name evidence="1" type="ORF">ACJRO7_028197</name>
</gene>
<dbReference type="Gene3D" id="3.40.50.150">
    <property type="entry name" value="Vaccinia Virus protein VP39"/>
    <property type="match status" value="1"/>
</dbReference>
<dbReference type="EMBL" id="JBJKBG010000007">
    <property type="protein sequence ID" value="KAL3731282.1"/>
    <property type="molecule type" value="Genomic_DNA"/>
</dbReference>
<proteinExistence type="predicted"/>
<dbReference type="AlphaFoldDB" id="A0ABD3JWA3"/>
<dbReference type="PANTHER" id="PTHR31009">
    <property type="entry name" value="S-ADENOSYL-L-METHIONINE:CARBOXYL METHYLTRANSFERASE FAMILY PROTEIN"/>
    <property type="match status" value="1"/>
</dbReference>
<organism evidence="1 2">
    <name type="scientific">Eucalyptus globulus</name>
    <name type="common">Tasmanian blue gum</name>
    <dbReference type="NCBI Taxonomy" id="34317"/>
    <lineage>
        <taxon>Eukaryota</taxon>
        <taxon>Viridiplantae</taxon>
        <taxon>Streptophyta</taxon>
        <taxon>Embryophyta</taxon>
        <taxon>Tracheophyta</taxon>
        <taxon>Spermatophyta</taxon>
        <taxon>Magnoliopsida</taxon>
        <taxon>eudicotyledons</taxon>
        <taxon>Gunneridae</taxon>
        <taxon>Pentapetalae</taxon>
        <taxon>rosids</taxon>
        <taxon>malvids</taxon>
        <taxon>Myrtales</taxon>
        <taxon>Myrtaceae</taxon>
        <taxon>Myrtoideae</taxon>
        <taxon>Eucalypteae</taxon>
        <taxon>Eucalyptus</taxon>
    </lineage>
</organism>
<reference evidence="1 2" key="1">
    <citation type="submission" date="2024-11" db="EMBL/GenBank/DDBJ databases">
        <title>Chromosome-level genome assembly of Eucalyptus globulus Labill. provides insights into its genome evolution.</title>
        <authorList>
            <person name="Li X."/>
        </authorList>
    </citation>
    <scope>NUCLEOTIDE SEQUENCE [LARGE SCALE GENOMIC DNA]</scope>
    <source>
        <strain evidence="1">CL2024</strain>
        <tissue evidence="1">Fresh tender leaves</tissue>
    </source>
</reference>
<evidence type="ECO:0000313" key="2">
    <source>
        <dbReference type="Proteomes" id="UP001634007"/>
    </source>
</evidence>
<dbReference type="InterPro" id="IPR005299">
    <property type="entry name" value="MeTrfase_7"/>
</dbReference>